<evidence type="ECO:0000256" key="1">
    <source>
        <dbReference type="ARBA" id="ARBA00001974"/>
    </source>
</evidence>
<evidence type="ECO:0000313" key="5">
    <source>
        <dbReference type="EMBL" id="AZP23369.1"/>
    </source>
</evidence>
<dbReference type="Pfam" id="PF01494">
    <property type="entry name" value="FAD_binding_3"/>
    <property type="match status" value="1"/>
</dbReference>
<sequence length="545" mass="57624">MTEDILIVGAGPTGLTAACTLLGLGVPCRIVDRRDGPGGAPKALVLWSGALECLSRVGAVGPIVEAALPLARATYWSRKKQVGGMRFGGLDGTAFRHPLCAPQPVTEAALYERLHALGGEVEWETEAVGLTVAGDKVTVALRTVQGRVERGTYRYVIGADGTHSRVRDAVSIPFEGHTYDRVFLLGDGRLEGPAPEDEAQYHITPEGVLVLVPLPDGGHRVFFDIAADGNTRPPSDEELQALLDERGPGGLRLRETWWSNRFQVHAKVAPAFRAGPVFIAGDAAHAHSPAGGQGLNTGVQDGYDIGWKLASVLRGAAPELLDSYEPERRPASVQAVRNADQQTRMWLLRNPMARAMRDATMQSFSRRGLLEKQMLPQLAQLDLDHSASPAVADLPGAAAVPRGVKLGRRVPDTALIPLNGTKADSLHQYLTAGRHTVLAYGDQAAGDMAVRAVAALRGRGVDDITDVLWVRPAGDSSGAGRAGGAAYARCDTARVSGPGFGKEDGTPWLAYVRPDGTVGARAGIPGVLELLDRLPSQRAGAAEAA</sequence>
<feature type="domain" description="FAD-binding" evidence="4">
    <location>
        <begin position="4"/>
        <end position="339"/>
    </location>
</feature>
<reference evidence="5 6" key="1">
    <citation type="submission" date="2018-12" db="EMBL/GenBank/DDBJ databases">
        <authorList>
            <person name="Li K."/>
        </authorList>
    </citation>
    <scope>NUCLEOTIDE SEQUENCE [LARGE SCALE GENOMIC DNA]</scope>
    <source>
        <strain evidence="6">CR22</strain>
    </source>
</reference>
<dbReference type="InterPro" id="IPR036188">
    <property type="entry name" value="FAD/NAD-bd_sf"/>
</dbReference>
<comment type="cofactor">
    <cofactor evidence="1">
        <name>FAD</name>
        <dbReference type="ChEBI" id="CHEBI:57692"/>
    </cofactor>
</comment>
<keyword evidence="2" id="KW-0285">Flavoprotein</keyword>
<protein>
    <submittedName>
        <fullName evidence="5">Oxygenase</fullName>
    </submittedName>
</protein>
<dbReference type="EMBL" id="CP034463">
    <property type="protein sequence ID" value="AZP23369.1"/>
    <property type="molecule type" value="Genomic_DNA"/>
</dbReference>
<dbReference type="AlphaFoldDB" id="A0A3S9IGA3"/>
<keyword evidence="6" id="KW-1185">Reference proteome</keyword>
<dbReference type="PANTHER" id="PTHR43004:SF19">
    <property type="entry name" value="BINDING MONOOXYGENASE, PUTATIVE (JCVI)-RELATED"/>
    <property type="match status" value="1"/>
</dbReference>
<dbReference type="InterPro" id="IPR050641">
    <property type="entry name" value="RIFMO-like"/>
</dbReference>
<name>A0A3S9IGA3_9ACTN</name>
<evidence type="ECO:0000256" key="2">
    <source>
        <dbReference type="ARBA" id="ARBA00022630"/>
    </source>
</evidence>
<dbReference type="Gene3D" id="3.30.70.2450">
    <property type="match status" value="1"/>
</dbReference>
<dbReference type="GO" id="GO:0071949">
    <property type="term" value="F:FAD binding"/>
    <property type="evidence" value="ECO:0007669"/>
    <property type="project" value="InterPro"/>
</dbReference>
<evidence type="ECO:0000313" key="6">
    <source>
        <dbReference type="Proteomes" id="UP000280197"/>
    </source>
</evidence>
<dbReference type="RefSeq" id="WP_126277074.1">
    <property type="nucleotide sequence ID" value="NZ_CP034463.1"/>
</dbReference>
<dbReference type="PANTHER" id="PTHR43004">
    <property type="entry name" value="TRK SYSTEM POTASSIUM UPTAKE PROTEIN"/>
    <property type="match status" value="1"/>
</dbReference>
<evidence type="ECO:0000256" key="3">
    <source>
        <dbReference type="ARBA" id="ARBA00022827"/>
    </source>
</evidence>
<dbReference type="SUPFAM" id="SSF51905">
    <property type="entry name" value="FAD/NAD(P)-binding domain"/>
    <property type="match status" value="1"/>
</dbReference>
<dbReference type="KEGG" id="saqu:EJC51_22100"/>
<evidence type="ECO:0000259" key="4">
    <source>
        <dbReference type="Pfam" id="PF01494"/>
    </source>
</evidence>
<keyword evidence="3" id="KW-0274">FAD</keyword>
<dbReference type="GO" id="GO:0016709">
    <property type="term" value="F:oxidoreductase activity, acting on paired donors, with incorporation or reduction of molecular oxygen, NAD(P)H as one donor, and incorporation of one atom of oxygen"/>
    <property type="evidence" value="ECO:0007669"/>
    <property type="project" value="UniProtKB-ARBA"/>
</dbReference>
<proteinExistence type="predicted"/>
<dbReference type="Gene3D" id="3.50.50.60">
    <property type="entry name" value="FAD/NAD(P)-binding domain"/>
    <property type="match status" value="1"/>
</dbReference>
<dbReference type="PRINTS" id="PR00420">
    <property type="entry name" value="RNGMNOXGNASE"/>
</dbReference>
<gene>
    <name evidence="5" type="ORF">EJC51_22100</name>
</gene>
<organism evidence="5 6">
    <name type="scientific">Streptomyces aquilus</name>
    <dbReference type="NCBI Taxonomy" id="2548456"/>
    <lineage>
        <taxon>Bacteria</taxon>
        <taxon>Bacillati</taxon>
        <taxon>Actinomycetota</taxon>
        <taxon>Actinomycetes</taxon>
        <taxon>Kitasatosporales</taxon>
        <taxon>Streptomycetaceae</taxon>
        <taxon>Streptomyces</taxon>
    </lineage>
</organism>
<dbReference type="Proteomes" id="UP000280197">
    <property type="component" value="Chromosome"/>
</dbReference>
<accession>A0A3S9IGA3</accession>
<dbReference type="InterPro" id="IPR002938">
    <property type="entry name" value="FAD-bd"/>
</dbReference>